<evidence type="ECO:0000256" key="2">
    <source>
        <dbReference type="ARBA" id="ARBA00009840"/>
    </source>
</evidence>
<accession>A0ABU2Y1X2</accession>
<evidence type="ECO:0000256" key="4">
    <source>
        <dbReference type="ARBA" id="ARBA00023172"/>
    </source>
</evidence>
<keyword evidence="3 5" id="KW-0175">Coiled coil</keyword>
<dbReference type="EMBL" id="JAVRHV010000001">
    <property type="protein sequence ID" value="MDT0552204.1"/>
    <property type="molecule type" value="Genomic_DNA"/>
</dbReference>
<keyword evidence="7" id="KW-1185">Reference proteome</keyword>
<proteinExistence type="inferred from homology"/>
<feature type="coiled-coil region" evidence="5">
    <location>
        <begin position="41"/>
        <end position="180"/>
    </location>
</feature>
<evidence type="ECO:0000313" key="6">
    <source>
        <dbReference type="EMBL" id="MDT0552204.1"/>
    </source>
</evidence>
<comment type="similarity">
    <text evidence="2">Belongs to the RmuC family.</text>
</comment>
<protein>
    <submittedName>
        <fullName evidence="6">DNA recombination protein RmuC</fullName>
    </submittedName>
</protein>
<dbReference type="Pfam" id="PF02646">
    <property type="entry name" value="RmuC"/>
    <property type="match status" value="1"/>
</dbReference>
<evidence type="ECO:0000256" key="3">
    <source>
        <dbReference type="ARBA" id="ARBA00023054"/>
    </source>
</evidence>
<dbReference type="PANTHER" id="PTHR30563">
    <property type="entry name" value="DNA RECOMBINATION PROTEIN RMUC"/>
    <property type="match status" value="1"/>
</dbReference>
<dbReference type="RefSeq" id="WP_311592043.1">
    <property type="nucleotide sequence ID" value="NZ_JAVRHV010000001.1"/>
</dbReference>
<reference evidence="6 7" key="1">
    <citation type="submission" date="2023-09" db="EMBL/GenBank/DDBJ databases">
        <authorList>
            <person name="Rey-Velasco X."/>
        </authorList>
    </citation>
    <scope>NUCLEOTIDE SEQUENCE [LARGE SCALE GENOMIC DNA]</scope>
    <source>
        <strain evidence="6 7">P050</strain>
    </source>
</reference>
<dbReference type="InterPro" id="IPR003798">
    <property type="entry name" value="DNA_recombination_RmuC"/>
</dbReference>
<evidence type="ECO:0000256" key="1">
    <source>
        <dbReference type="ARBA" id="ARBA00003416"/>
    </source>
</evidence>
<evidence type="ECO:0000256" key="5">
    <source>
        <dbReference type="SAM" id="Coils"/>
    </source>
</evidence>
<dbReference type="Proteomes" id="UP001252186">
    <property type="component" value="Unassembled WGS sequence"/>
</dbReference>
<dbReference type="PANTHER" id="PTHR30563:SF0">
    <property type="entry name" value="DNA RECOMBINATION PROTEIN RMUC"/>
    <property type="match status" value="1"/>
</dbReference>
<organism evidence="6 7">
    <name type="scientific">Urechidicola vernalis</name>
    <dbReference type="NCBI Taxonomy" id="3075600"/>
    <lineage>
        <taxon>Bacteria</taxon>
        <taxon>Pseudomonadati</taxon>
        <taxon>Bacteroidota</taxon>
        <taxon>Flavobacteriia</taxon>
        <taxon>Flavobacteriales</taxon>
        <taxon>Flavobacteriaceae</taxon>
        <taxon>Urechidicola</taxon>
    </lineage>
</organism>
<sequence>MNPYILSILIALVFFAVGFVVGKTITTLKLKNTSAGLNASLESQKIAMEEKERLIKRMQEDLELIRNEKEQLTIDFTRKDSELKNTNQKLVENKQEVEKLQEKFTKEFKVLANEILESNSSKITKQNKENLETILNPLQEKIKTFEKKVEDTHKDSIDRHAALRQQIVGLKELNEQMSKEAINLTKALKGDSKVQGDWGETQLEVLLEKANLSKEIHYTTQGGYRDEEGTLKKPDFVINLPDNRHLIVDAKVSLVDYERYFSEDDDPLKQQHLKKHIESLRKHFKGLGEKKYSDLYEINSPDYVLMFVPIEPALMLALHESKNLYLEALDKNVVLVSTSTLLATLSTVSSMWRQENQKKNVLEIAEQAGRLYDQFVNLTDDFIKVGNQLKTVQGSYDSSMKKLTGKGNLIRKVERIKELGAKANKNINKNLLDRASESES</sequence>
<comment type="caution">
    <text evidence="6">The sequence shown here is derived from an EMBL/GenBank/DDBJ whole genome shotgun (WGS) entry which is preliminary data.</text>
</comment>
<evidence type="ECO:0000313" key="7">
    <source>
        <dbReference type="Proteomes" id="UP001252186"/>
    </source>
</evidence>
<gene>
    <name evidence="6" type="primary">rmuC</name>
    <name evidence="6" type="ORF">RM519_02995</name>
</gene>
<keyword evidence="4" id="KW-0233">DNA recombination</keyword>
<name>A0ABU2Y1X2_9FLAO</name>
<comment type="function">
    <text evidence="1">Involved in DNA recombination.</text>
</comment>